<dbReference type="NCBIfam" id="TIGR03759">
    <property type="entry name" value="conj_TIGR03759"/>
    <property type="match status" value="1"/>
</dbReference>
<evidence type="ECO:0000313" key="3">
    <source>
        <dbReference type="EMBL" id="TDG14977.1"/>
    </source>
</evidence>
<comment type="caution">
    <text evidence="3">The sequence shown here is derived from an EMBL/GenBank/DDBJ whole genome shotgun (WGS) entry which is preliminary data.</text>
</comment>
<sequence>MNSSARGRGRVFRIVGCAILTALSTLAGAGEQSNSQVSTRHTTEASATQQLDHQTSRAARWGLDDNEWQRYEVLKQGIRGSVSAATLSPIEVLGIHSRSTEERRRYAEQWAIMMREDAERILAFQRAYDEAQRRLYPNGLLIDASMLNAHKTDLEALEKLAWQPTDRVLFFTDTQCSTCDAVLERLVSQLAQFSGIDVYLINVSPGEESLIREWAASKQISPQWVKEHKVTLNVDAGARDRVAAHTGQDGQALPVLVLRRGDQFTPLPAWRF</sequence>
<gene>
    <name evidence="3" type="ORF">E2F43_01680</name>
</gene>
<protein>
    <submittedName>
        <fullName evidence="3">TIGR03759 family integrating conjugative element protein</fullName>
    </submittedName>
</protein>
<feature type="chain" id="PRO_5020983234" evidence="2">
    <location>
        <begin position="30"/>
        <end position="272"/>
    </location>
</feature>
<accession>A0A4R5LUI8</accession>
<feature type="compositionally biased region" description="Polar residues" evidence="1">
    <location>
        <begin position="31"/>
        <end position="56"/>
    </location>
</feature>
<proteinExistence type="predicted"/>
<feature type="signal peptide" evidence="2">
    <location>
        <begin position="1"/>
        <end position="29"/>
    </location>
</feature>
<dbReference type="OrthoDB" id="8442378at2"/>
<evidence type="ECO:0000313" key="4">
    <source>
        <dbReference type="Proteomes" id="UP000295554"/>
    </source>
</evidence>
<feature type="region of interest" description="Disordered" evidence="1">
    <location>
        <begin position="30"/>
        <end position="56"/>
    </location>
</feature>
<dbReference type="Proteomes" id="UP000295554">
    <property type="component" value="Unassembled WGS sequence"/>
</dbReference>
<keyword evidence="4" id="KW-1185">Reference proteome</keyword>
<dbReference type="AlphaFoldDB" id="A0A4R5LUI8"/>
<evidence type="ECO:0000256" key="2">
    <source>
        <dbReference type="SAM" id="SignalP"/>
    </source>
</evidence>
<dbReference type="EMBL" id="SMSE01000001">
    <property type="protein sequence ID" value="TDG14977.1"/>
    <property type="molecule type" value="Genomic_DNA"/>
</dbReference>
<dbReference type="RefSeq" id="WP_133209140.1">
    <property type="nucleotide sequence ID" value="NZ_SMSE01000001.1"/>
</dbReference>
<organism evidence="3 4">
    <name type="scientific">Seongchinamella unica</name>
    <dbReference type="NCBI Taxonomy" id="2547392"/>
    <lineage>
        <taxon>Bacteria</taxon>
        <taxon>Pseudomonadati</taxon>
        <taxon>Pseudomonadota</taxon>
        <taxon>Gammaproteobacteria</taxon>
        <taxon>Cellvibrionales</taxon>
        <taxon>Halieaceae</taxon>
        <taxon>Seongchinamella</taxon>
    </lineage>
</organism>
<dbReference type="InterPro" id="IPR022293">
    <property type="entry name" value="Integrating-conj_element"/>
</dbReference>
<name>A0A4R5LUI8_9GAMM</name>
<reference evidence="3 4" key="1">
    <citation type="submission" date="2019-03" db="EMBL/GenBank/DDBJ databases">
        <title>Seongchinamella monodicae gen. nov., sp. nov., a novel member of the Gammaproteobacteria isolated from a tidal mudflat of beach.</title>
        <authorList>
            <person name="Yang H.G."/>
            <person name="Kang J.W."/>
            <person name="Lee S.D."/>
        </authorList>
    </citation>
    <scope>NUCLEOTIDE SEQUENCE [LARGE SCALE GENOMIC DNA]</scope>
    <source>
        <strain evidence="3 4">GH4-78</strain>
    </source>
</reference>
<keyword evidence="2" id="KW-0732">Signal</keyword>
<evidence type="ECO:0000256" key="1">
    <source>
        <dbReference type="SAM" id="MobiDB-lite"/>
    </source>
</evidence>